<dbReference type="RefSeq" id="WP_407592172.1">
    <property type="nucleotide sequence ID" value="NZ_JBHDIY010000002.1"/>
</dbReference>
<gene>
    <name evidence="6" type="ORF">ACERZ8_10670</name>
</gene>
<dbReference type="InterPro" id="IPR003439">
    <property type="entry name" value="ABC_transporter-like_ATP-bd"/>
</dbReference>
<proteinExistence type="inferred from homology"/>
<evidence type="ECO:0000256" key="2">
    <source>
        <dbReference type="ARBA" id="ARBA00022448"/>
    </source>
</evidence>
<evidence type="ECO:0000256" key="4">
    <source>
        <dbReference type="ARBA" id="ARBA00022840"/>
    </source>
</evidence>
<evidence type="ECO:0000313" key="6">
    <source>
        <dbReference type="EMBL" id="MFL4470313.1"/>
    </source>
</evidence>
<accession>A0ABW8UYT6</accession>
<comment type="caution">
    <text evidence="6">The sequence shown here is derived from an EMBL/GenBank/DDBJ whole genome shotgun (WGS) entry which is preliminary data.</text>
</comment>
<dbReference type="SMART" id="SM00382">
    <property type="entry name" value="AAA"/>
    <property type="match status" value="1"/>
</dbReference>
<dbReference type="PROSITE" id="PS50893">
    <property type="entry name" value="ABC_TRANSPORTER_2"/>
    <property type="match status" value="1"/>
</dbReference>
<dbReference type="PANTHER" id="PTHR43166">
    <property type="entry name" value="AMINO ACID IMPORT ATP-BINDING PROTEIN"/>
    <property type="match status" value="1"/>
</dbReference>
<evidence type="ECO:0000256" key="3">
    <source>
        <dbReference type="ARBA" id="ARBA00022741"/>
    </source>
</evidence>
<dbReference type="PIRSF" id="PIRSF039085">
    <property type="entry name" value="ABC_ATPase_HisP"/>
    <property type="match status" value="1"/>
</dbReference>
<keyword evidence="2" id="KW-0813">Transport</keyword>
<keyword evidence="4 6" id="KW-0067">ATP-binding</keyword>
<dbReference type="InterPro" id="IPR030679">
    <property type="entry name" value="ABC_ATPase_HisP-typ"/>
</dbReference>
<dbReference type="Gene3D" id="3.40.50.300">
    <property type="entry name" value="P-loop containing nucleotide triphosphate hydrolases"/>
    <property type="match status" value="1"/>
</dbReference>
<dbReference type="PROSITE" id="PS00211">
    <property type="entry name" value="ABC_TRANSPORTER_1"/>
    <property type="match status" value="1"/>
</dbReference>
<dbReference type="Pfam" id="PF00005">
    <property type="entry name" value="ABC_tran"/>
    <property type="match status" value="1"/>
</dbReference>
<evidence type="ECO:0000313" key="7">
    <source>
        <dbReference type="Proteomes" id="UP001627408"/>
    </source>
</evidence>
<organism evidence="6 7">
    <name type="scientific">Tateyamaria armeniaca</name>
    <dbReference type="NCBI Taxonomy" id="2518930"/>
    <lineage>
        <taxon>Bacteria</taxon>
        <taxon>Pseudomonadati</taxon>
        <taxon>Pseudomonadota</taxon>
        <taxon>Alphaproteobacteria</taxon>
        <taxon>Rhodobacterales</taxon>
        <taxon>Roseobacteraceae</taxon>
        <taxon>Tateyamaria</taxon>
    </lineage>
</organism>
<dbReference type="Proteomes" id="UP001627408">
    <property type="component" value="Unassembled WGS sequence"/>
</dbReference>
<comment type="similarity">
    <text evidence="1">Belongs to the ABC transporter superfamily.</text>
</comment>
<dbReference type="InterPro" id="IPR003593">
    <property type="entry name" value="AAA+_ATPase"/>
</dbReference>
<dbReference type="GO" id="GO:0005524">
    <property type="term" value="F:ATP binding"/>
    <property type="evidence" value="ECO:0007669"/>
    <property type="project" value="UniProtKB-KW"/>
</dbReference>
<dbReference type="InterPro" id="IPR050086">
    <property type="entry name" value="MetN_ABC_transporter-like"/>
</dbReference>
<dbReference type="PANTHER" id="PTHR43166:SF4">
    <property type="entry name" value="PHOSPHONATES IMPORT ATP-BINDING PROTEIN PHNC"/>
    <property type="match status" value="1"/>
</dbReference>
<keyword evidence="7" id="KW-1185">Reference proteome</keyword>
<reference evidence="6 7" key="1">
    <citation type="submission" date="2024-08" db="EMBL/GenBank/DDBJ databases">
        <title>Tateyamaria sp. nov., isolated from marine algae.</title>
        <authorList>
            <person name="Choi B.J."/>
            <person name="Kim J.M."/>
            <person name="Lee J.K."/>
            <person name="Choi D.G."/>
            <person name="Bayburt H."/>
            <person name="Baek J.H."/>
            <person name="Han D.M."/>
            <person name="Jeon C.O."/>
        </authorList>
    </citation>
    <scope>NUCLEOTIDE SEQUENCE [LARGE SCALE GENOMIC DNA]</scope>
    <source>
        <strain evidence="6 7">KMU-156</strain>
    </source>
</reference>
<dbReference type="InterPro" id="IPR027417">
    <property type="entry name" value="P-loop_NTPase"/>
</dbReference>
<dbReference type="InterPro" id="IPR017871">
    <property type="entry name" value="ABC_transporter-like_CS"/>
</dbReference>
<protein>
    <submittedName>
        <fullName evidence="6">Amino acid ABC transporter ATP-binding protein</fullName>
    </submittedName>
</protein>
<sequence length="242" mass="26633">MPEPRLALRGVTKSFGEVSVLHGIDLAVQPGEMVCLIGASGSGKSTLLRCMNGLEPVDDGEVLLDGVDIAEPGFDLAPIRQQIGIVFQSFNLFPHMTAYDNVALAPRRVLGEDARDRIEALFARFGLAQHMRKYPDQLSGGQQQRVAVIRALAMRPHTMLFDEITSALDPELVGEVLDVLRSLRDDGMTMVLATHEMGFARELADRICFMDQGVIAEEGTPDVIFSNPQKERTKQFLASILR</sequence>
<dbReference type="SUPFAM" id="SSF52540">
    <property type="entry name" value="P-loop containing nucleoside triphosphate hydrolases"/>
    <property type="match status" value="1"/>
</dbReference>
<evidence type="ECO:0000256" key="1">
    <source>
        <dbReference type="ARBA" id="ARBA00005417"/>
    </source>
</evidence>
<feature type="domain" description="ABC transporter" evidence="5">
    <location>
        <begin position="6"/>
        <end position="237"/>
    </location>
</feature>
<evidence type="ECO:0000259" key="5">
    <source>
        <dbReference type="PROSITE" id="PS50893"/>
    </source>
</evidence>
<name>A0ABW8UYT6_9RHOB</name>
<dbReference type="EMBL" id="JBHDIY010000002">
    <property type="protein sequence ID" value="MFL4470313.1"/>
    <property type="molecule type" value="Genomic_DNA"/>
</dbReference>
<keyword evidence="3" id="KW-0547">Nucleotide-binding</keyword>